<reference evidence="2 3" key="1">
    <citation type="submission" date="2018-08" db="EMBL/GenBank/DDBJ databases">
        <title>Genomic Encyclopedia of Archaeal and Bacterial Type Strains, Phase II (KMG-II): from individual species to whole genera.</title>
        <authorList>
            <person name="Goeker M."/>
        </authorList>
    </citation>
    <scope>NUCLEOTIDE SEQUENCE [LARGE SCALE GENOMIC DNA]</scope>
    <source>
        <strain evidence="2 3">DSM 45791</strain>
    </source>
</reference>
<feature type="domain" description="VOC" evidence="1">
    <location>
        <begin position="1"/>
        <end position="100"/>
    </location>
</feature>
<comment type="caution">
    <text evidence="2">The sequence shown here is derived from an EMBL/GenBank/DDBJ whole genome shotgun (WGS) entry which is preliminary data.</text>
</comment>
<dbReference type="InterPro" id="IPR029068">
    <property type="entry name" value="Glyas_Bleomycin-R_OHBP_Dase"/>
</dbReference>
<dbReference type="Proteomes" id="UP000256269">
    <property type="component" value="Unassembled WGS sequence"/>
</dbReference>
<sequence>MYATDADAARAFFRDVLEWPNVDAHDGWLIFRTGPSELGVHPADGAPSHEISLMCDDLDATMAELAAKGAEFTGEPEARAFGRTVAMKVPGAGDILLYQPRHPVAYDL</sequence>
<dbReference type="InterPro" id="IPR037523">
    <property type="entry name" value="VOC_core"/>
</dbReference>
<keyword evidence="3" id="KW-1185">Reference proteome</keyword>
<organism evidence="2 3">
    <name type="scientific">Kutzneria buriramensis</name>
    <dbReference type="NCBI Taxonomy" id="1045776"/>
    <lineage>
        <taxon>Bacteria</taxon>
        <taxon>Bacillati</taxon>
        <taxon>Actinomycetota</taxon>
        <taxon>Actinomycetes</taxon>
        <taxon>Pseudonocardiales</taxon>
        <taxon>Pseudonocardiaceae</taxon>
        <taxon>Kutzneria</taxon>
    </lineage>
</organism>
<gene>
    <name evidence="2" type="ORF">BCF44_11394</name>
</gene>
<protein>
    <recommendedName>
        <fullName evidence="1">VOC domain-containing protein</fullName>
    </recommendedName>
</protein>
<dbReference type="InterPro" id="IPR004360">
    <property type="entry name" value="Glyas_Fos-R_dOase_dom"/>
</dbReference>
<dbReference type="SUPFAM" id="SSF54593">
    <property type="entry name" value="Glyoxalase/Bleomycin resistance protein/Dihydroxybiphenyl dioxygenase"/>
    <property type="match status" value="1"/>
</dbReference>
<name>A0A3E0H703_9PSEU</name>
<dbReference type="PROSITE" id="PS51819">
    <property type="entry name" value="VOC"/>
    <property type="match status" value="1"/>
</dbReference>
<dbReference type="AlphaFoldDB" id="A0A3E0H703"/>
<evidence type="ECO:0000313" key="2">
    <source>
        <dbReference type="EMBL" id="REH39239.1"/>
    </source>
</evidence>
<accession>A0A3E0H703</accession>
<proteinExistence type="predicted"/>
<dbReference type="Gene3D" id="3.10.180.10">
    <property type="entry name" value="2,3-Dihydroxybiphenyl 1,2-Dioxygenase, domain 1"/>
    <property type="match status" value="1"/>
</dbReference>
<evidence type="ECO:0000313" key="3">
    <source>
        <dbReference type="Proteomes" id="UP000256269"/>
    </source>
</evidence>
<dbReference type="Pfam" id="PF00903">
    <property type="entry name" value="Glyoxalase"/>
    <property type="match status" value="1"/>
</dbReference>
<dbReference type="EMBL" id="QUNO01000013">
    <property type="protein sequence ID" value="REH39239.1"/>
    <property type="molecule type" value="Genomic_DNA"/>
</dbReference>
<evidence type="ECO:0000259" key="1">
    <source>
        <dbReference type="PROSITE" id="PS51819"/>
    </source>
</evidence>